<accession>A0A833MYN4</accession>
<name>A0A833MYN4_9HYPH</name>
<proteinExistence type="predicted"/>
<reference evidence="1 2" key="1">
    <citation type="submission" date="2019-10" db="EMBL/GenBank/DDBJ databases">
        <title>Draft Genome Sequence of the Caffeine Degrading Methylotroph Methylorubrum populi PINKEL.</title>
        <authorList>
            <person name="Dawson S.C."/>
            <person name="Zhang X."/>
            <person name="Wright M.E."/>
            <person name="Sharma G."/>
            <person name="Langner J.T."/>
            <person name="Ditty J.L."/>
            <person name="Subuyuj G.A."/>
        </authorList>
    </citation>
    <scope>NUCLEOTIDE SEQUENCE [LARGE SCALE GENOMIC DNA]</scope>
    <source>
        <strain evidence="1 2">Pinkel</strain>
    </source>
</reference>
<dbReference type="EMBL" id="WEKV01000020">
    <property type="protein sequence ID" value="KAB7782638.1"/>
    <property type="molecule type" value="Genomic_DNA"/>
</dbReference>
<protein>
    <submittedName>
        <fullName evidence="1">Uncharacterized protein</fullName>
    </submittedName>
</protein>
<dbReference type="Proteomes" id="UP000469949">
    <property type="component" value="Unassembled WGS sequence"/>
</dbReference>
<organism evidence="1 2">
    <name type="scientific">Methylorubrum populi</name>
    <dbReference type="NCBI Taxonomy" id="223967"/>
    <lineage>
        <taxon>Bacteria</taxon>
        <taxon>Pseudomonadati</taxon>
        <taxon>Pseudomonadota</taxon>
        <taxon>Alphaproteobacteria</taxon>
        <taxon>Hyphomicrobiales</taxon>
        <taxon>Methylobacteriaceae</taxon>
        <taxon>Methylorubrum</taxon>
    </lineage>
</organism>
<dbReference type="AlphaFoldDB" id="A0A833MYN4"/>
<evidence type="ECO:0000313" key="2">
    <source>
        <dbReference type="Proteomes" id="UP000469949"/>
    </source>
</evidence>
<sequence length="54" mass="6201">MTFMVETVDSKQEDDETLSRIKLILKDLSQDDRKLALVIIEAIVNQRTAKIPVE</sequence>
<gene>
    <name evidence="1" type="ORF">F8B43_5393</name>
</gene>
<comment type="caution">
    <text evidence="1">The sequence shown here is derived from an EMBL/GenBank/DDBJ whole genome shotgun (WGS) entry which is preliminary data.</text>
</comment>
<evidence type="ECO:0000313" key="1">
    <source>
        <dbReference type="EMBL" id="KAB7782638.1"/>
    </source>
</evidence>